<dbReference type="EMBL" id="DYWI01000002">
    <property type="protein sequence ID" value="HJF64513.1"/>
    <property type="molecule type" value="Genomic_DNA"/>
</dbReference>
<name>A0A9D2UUY0_9ACTN</name>
<reference evidence="2" key="2">
    <citation type="submission" date="2021-09" db="EMBL/GenBank/DDBJ databases">
        <authorList>
            <person name="Gilroy R."/>
        </authorList>
    </citation>
    <scope>NUCLEOTIDE SEQUENCE</scope>
    <source>
        <strain evidence="2">ChiGjej6B6-11269</strain>
    </source>
</reference>
<organism evidence="2 3">
    <name type="scientific">Slackia equolifaciens</name>
    <dbReference type="NCBI Taxonomy" id="498718"/>
    <lineage>
        <taxon>Bacteria</taxon>
        <taxon>Bacillati</taxon>
        <taxon>Actinomycetota</taxon>
        <taxon>Coriobacteriia</taxon>
        <taxon>Eggerthellales</taxon>
        <taxon>Eggerthellaceae</taxon>
        <taxon>Slackia</taxon>
    </lineage>
</organism>
<reference evidence="2" key="1">
    <citation type="journal article" date="2021" name="PeerJ">
        <title>Extensive microbial diversity within the chicken gut microbiome revealed by metagenomics and culture.</title>
        <authorList>
            <person name="Gilroy R."/>
            <person name="Ravi A."/>
            <person name="Getino M."/>
            <person name="Pursley I."/>
            <person name="Horton D.L."/>
            <person name="Alikhan N.F."/>
            <person name="Baker D."/>
            <person name="Gharbi K."/>
            <person name="Hall N."/>
            <person name="Watson M."/>
            <person name="Adriaenssens E.M."/>
            <person name="Foster-Nyarko E."/>
            <person name="Jarju S."/>
            <person name="Secka A."/>
            <person name="Antonio M."/>
            <person name="Oren A."/>
            <person name="Chaudhuri R.R."/>
            <person name="La Ragione R."/>
            <person name="Hildebrand F."/>
            <person name="Pallen M.J."/>
        </authorList>
    </citation>
    <scope>NUCLEOTIDE SEQUENCE</scope>
    <source>
        <strain evidence="2">ChiGjej6B6-11269</strain>
    </source>
</reference>
<gene>
    <name evidence="2" type="ORF">K8U77_00125</name>
</gene>
<feature type="chain" id="PRO_5038614359" evidence="1">
    <location>
        <begin position="22"/>
        <end position="222"/>
    </location>
</feature>
<sequence length="222" mass="23432">MALVGACAMALPVSLPKPAFATTKWSAFKSETWDSPSGWLKISARNGVDSVNLKGVAYTQITTDKTVPAGKLNAVAKLTNGAGLIIGSTKIAKNTSQAKSVTAKATGKGSGYSSRGWAFCCYSSGCRYIYPAWPSISPKSTPHYATNENGQTYGCITEAPSAACLPDLIAVMSDDGKAGYSYRDEICPMPKTAEEVIEMEKIEHVDVYASDGTTVIGVHTLQ</sequence>
<evidence type="ECO:0000256" key="1">
    <source>
        <dbReference type="SAM" id="SignalP"/>
    </source>
</evidence>
<dbReference type="AlphaFoldDB" id="A0A9D2UUY0"/>
<protein>
    <submittedName>
        <fullName evidence="2">Uncharacterized protein</fullName>
    </submittedName>
</protein>
<comment type="caution">
    <text evidence="2">The sequence shown here is derived from an EMBL/GenBank/DDBJ whole genome shotgun (WGS) entry which is preliminary data.</text>
</comment>
<feature type="signal peptide" evidence="1">
    <location>
        <begin position="1"/>
        <end position="21"/>
    </location>
</feature>
<proteinExistence type="predicted"/>
<evidence type="ECO:0000313" key="3">
    <source>
        <dbReference type="Proteomes" id="UP000786989"/>
    </source>
</evidence>
<dbReference type="Proteomes" id="UP000786989">
    <property type="component" value="Unassembled WGS sequence"/>
</dbReference>
<accession>A0A9D2UUY0</accession>
<evidence type="ECO:0000313" key="2">
    <source>
        <dbReference type="EMBL" id="HJF64513.1"/>
    </source>
</evidence>
<keyword evidence="1" id="KW-0732">Signal</keyword>